<dbReference type="GO" id="GO:0030313">
    <property type="term" value="C:cell envelope"/>
    <property type="evidence" value="ECO:0007669"/>
    <property type="project" value="UniProtKB-SubCell"/>
</dbReference>
<evidence type="ECO:0000256" key="8">
    <source>
        <dbReference type="ARBA" id="ARBA00022833"/>
    </source>
</evidence>
<keyword evidence="7" id="KW-0378">Hydrolase</keyword>
<protein>
    <submittedName>
        <fullName evidence="14">Predicted Zn-dependent peptidase</fullName>
    </submittedName>
</protein>
<keyword evidence="12" id="KW-0732">Signal</keyword>
<comment type="subcellular location">
    <subcellularLocation>
        <location evidence="2">Cell envelope</location>
    </subcellularLocation>
</comment>
<dbReference type="InterPro" id="IPR001431">
    <property type="entry name" value="Pept_M16_Zn_BS"/>
</dbReference>
<dbReference type="PROSITE" id="PS51352">
    <property type="entry name" value="THIOREDOXIN_2"/>
    <property type="match status" value="1"/>
</dbReference>
<dbReference type="CDD" id="cd02966">
    <property type="entry name" value="TlpA_like_family"/>
    <property type="match status" value="1"/>
</dbReference>
<dbReference type="PANTHER" id="PTHR43690:SF34">
    <property type="entry name" value="ZINC PROTEASE PQQL-LIKE"/>
    <property type="match status" value="1"/>
</dbReference>
<evidence type="ECO:0000313" key="14">
    <source>
        <dbReference type="EMBL" id="SKC95642.1"/>
    </source>
</evidence>
<dbReference type="InterPro" id="IPR011765">
    <property type="entry name" value="Pept_M16_N"/>
</dbReference>
<keyword evidence="9" id="KW-0482">Metalloprotease</keyword>
<evidence type="ECO:0000256" key="10">
    <source>
        <dbReference type="ARBA" id="ARBA00023284"/>
    </source>
</evidence>
<name>A0A1T5N587_9BACT</name>
<evidence type="ECO:0000256" key="1">
    <source>
        <dbReference type="ARBA" id="ARBA00001947"/>
    </source>
</evidence>
<dbReference type="STRING" id="393003.SAMN05660461_0468"/>
<proteinExistence type="inferred from homology"/>
<dbReference type="InterPro" id="IPR013740">
    <property type="entry name" value="Redoxin"/>
</dbReference>
<dbReference type="PROSITE" id="PS00194">
    <property type="entry name" value="THIOREDOXIN_1"/>
    <property type="match status" value="1"/>
</dbReference>
<comment type="cofactor">
    <cofactor evidence="1">
        <name>Zn(2+)</name>
        <dbReference type="ChEBI" id="CHEBI:29105"/>
    </cofactor>
</comment>
<keyword evidence="8" id="KW-0862">Zinc</keyword>
<keyword evidence="15" id="KW-1185">Reference proteome</keyword>
<dbReference type="Pfam" id="PF05193">
    <property type="entry name" value="Peptidase_M16_C"/>
    <property type="match status" value="2"/>
</dbReference>
<dbReference type="InterPro" id="IPR013766">
    <property type="entry name" value="Thioredoxin_domain"/>
</dbReference>
<organism evidence="14 15">
    <name type="scientific">Chitinophaga ginsengisegetis</name>
    <dbReference type="NCBI Taxonomy" id="393003"/>
    <lineage>
        <taxon>Bacteria</taxon>
        <taxon>Pseudomonadati</taxon>
        <taxon>Bacteroidota</taxon>
        <taxon>Chitinophagia</taxon>
        <taxon>Chitinophagales</taxon>
        <taxon>Chitinophagaceae</taxon>
        <taxon>Chitinophaga</taxon>
    </lineage>
</organism>
<dbReference type="InterPro" id="IPR007863">
    <property type="entry name" value="Peptidase_M16_C"/>
</dbReference>
<evidence type="ECO:0000256" key="7">
    <source>
        <dbReference type="ARBA" id="ARBA00022801"/>
    </source>
</evidence>
<comment type="similarity">
    <text evidence="3">Belongs to the peptidase M16 family.</text>
</comment>
<dbReference type="PANTHER" id="PTHR43690">
    <property type="entry name" value="NARDILYSIN"/>
    <property type="match status" value="1"/>
</dbReference>
<dbReference type="SUPFAM" id="SSF63411">
    <property type="entry name" value="LuxS/MPP-like metallohydrolase"/>
    <property type="match status" value="4"/>
</dbReference>
<dbReference type="GO" id="GO:0017004">
    <property type="term" value="P:cytochrome complex assembly"/>
    <property type="evidence" value="ECO:0007669"/>
    <property type="project" value="UniProtKB-KW"/>
</dbReference>
<evidence type="ECO:0000256" key="3">
    <source>
        <dbReference type="ARBA" id="ARBA00007261"/>
    </source>
</evidence>
<dbReference type="GO" id="GO:0004222">
    <property type="term" value="F:metalloendopeptidase activity"/>
    <property type="evidence" value="ECO:0007669"/>
    <property type="project" value="InterPro"/>
</dbReference>
<dbReference type="GO" id="GO:0046872">
    <property type="term" value="F:metal ion binding"/>
    <property type="evidence" value="ECO:0007669"/>
    <property type="project" value="UniProtKB-KW"/>
</dbReference>
<evidence type="ECO:0000256" key="9">
    <source>
        <dbReference type="ARBA" id="ARBA00023049"/>
    </source>
</evidence>
<keyword evidence="10" id="KW-0676">Redox-active center</keyword>
<dbReference type="SUPFAM" id="SSF52833">
    <property type="entry name" value="Thioredoxin-like"/>
    <property type="match status" value="1"/>
</dbReference>
<accession>A0A1T5N587</accession>
<dbReference type="InterPro" id="IPR011249">
    <property type="entry name" value="Metalloenz_LuxS/M16"/>
</dbReference>
<evidence type="ECO:0000256" key="4">
    <source>
        <dbReference type="ARBA" id="ARBA00022670"/>
    </source>
</evidence>
<evidence type="ECO:0000256" key="11">
    <source>
        <dbReference type="SAM" id="MobiDB-lite"/>
    </source>
</evidence>
<evidence type="ECO:0000256" key="6">
    <source>
        <dbReference type="ARBA" id="ARBA00022748"/>
    </source>
</evidence>
<evidence type="ECO:0000256" key="5">
    <source>
        <dbReference type="ARBA" id="ARBA00022723"/>
    </source>
</evidence>
<dbReference type="InterPro" id="IPR050626">
    <property type="entry name" value="Peptidase_M16"/>
</dbReference>
<dbReference type="GO" id="GO:0016491">
    <property type="term" value="F:oxidoreductase activity"/>
    <property type="evidence" value="ECO:0007669"/>
    <property type="project" value="InterPro"/>
</dbReference>
<dbReference type="Proteomes" id="UP000190166">
    <property type="component" value="Unassembled WGS sequence"/>
</dbReference>
<dbReference type="EMBL" id="FUZZ01000001">
    <property type="protein sequence ID" value="SKC95642.1"/>
    <property type="molecule type" value="Genomic_DNA"/>
</dbReference>
<dbReference type="Pfam" id="PF00675">
    <property type="entry name" value="Peptidase_M16"/>
    <property type="match status" value="1"/>
</dbReference>
<dbReference type="Gene3D" id="3.40.30.10">
    <property type="entry name" value="Glutaredoxin"/>
    <property type="match status" value="1"/>
</dbReference>
<evidence type="ECO:0000313" key="15">
    <source>
        <dbReference type="Proteomes" id="UP000190166"/>
    </source>
</evidence>
<dbReference type="InterPro" id="IPR036249">
    <property type="entry name" value="Thioredoxin-like_sf"/>
</dbReference>
<feature type="chain" id="PRO_5012007315" evidence="12">
    <location>
        <begin position="19"/>
        <end position="1377"/>
    </location>
</feature>
<dbReference type="Gene3D" id="3.30.830.10">
    <property type="entry name" value="Metalloenzyme, LuxS/M16 peptidase-like"/>
    <property type="match status" value="4"/>
</dbReference>
<keyword evidence="6" id="KW-0201">Cytochrome c-type biogenesis</keyword>
<feature type="region of interest" description="Disordered" evidence="11">
    <location>
        <begin position="937"/>
        <end position="962"/>
    </location>
</feature>
<dbReference type="GO" id="GO:0006508">
    <property type="term" value="P:proteolysis"/>
    <property type="evidence" value="ECO:0007669"/>
    <property type="project" value="UniProtKB-KW"/>
</dbReference>
<sequence>MKKLLWITALLCPPLAHAQVKMSVHGQVRHPAGTRQLYFFERRNQIPVLIDSANISSDGQYIANLHLKREGAYLVGDRMGGQYAFWATGKDLVMDIDEQEMPIVANDTDNQIVHQVNLAIAQRTKDYGTNPRQALQSFSEKLTVLIRANATHPGVLYPLSFFSFETDSALIGEILPTLLRKNPSNAAVKAYAAAAVRLQQGSPAPDFDFVTPTGEKKKLSAALTGSKYVLVDFWASWCGPCRSGIPGIKKLYDEYKNKGLDVLAISLDAKEEEWKKALAEEEMTWRQGRVLDKGVYLMETYRFSGIPYLALFDQQGKIVTVNVSHEALEKKFLELMGPPDPVAATQTEYSSLEADDVEKKMITDVLSRNLQPEYETALKGSTQESFVKAYTDQLKATADLKGFQAGKLFYSLPDYYRELMKLYRSPVADKSREYGQLEAKQLRYLRYLFNKPQYEKYLRYRKDHPVLPGAVPLDSAVRTGKLPNGFTYYIRRNDQPKNQVLMYLVNKVGSILEQEHERGLAHFMEHMNFNGTRHFPGNRLVTYLQKAGVRFGADLNAYTSFDETVYELPLSTTDPSLVDSGLYVMRDWANAATLDSLEIEKERGVVVEEKRLGKGATERLRNNFLPIVTNQSRYAERLPIGTDMVLKNFTRKDLVQFHRNWYRPDLQALIVVGDIDVDQMEKTVRSMFADLLSAPGAPPRTHYEVPLTGKNQFLAQTDPDLTNTQLQILVKQKGQQISSEADFIASMKRTLFNSMLGRRMQDELNPLPDPGFTSIRASVQPLMGGLDAFSYDVTAKDGMLKQAVQQGWRSLTRVTKYGFTPAELDLARLSYLRSLENARMEASKTPSRSYVSEYQAHFLHGTASPGLDWEYQFAKANIGALTVADINALIPYYIGSTNQDILIQAPDKQKDQLPDEVAVRRWLNEVAEENLEPVKEAGSPVKSLLDHDPTPGKIVSSRRNKQMGTEELTLSNGIKVVLKPTRFKNDEISYNAFAPGGTSRYPDSIYLAATLSARLLSGFGIGKFSPADLARILNDKIVNAGIYIGPRSQGIFGSASTKDLETALQLTYLQFTSPRADSQLFTNAINSMKASLINRYADPSNVFSDTINNFMSGYSPRSATPSITQVNRVKLSDIVSIYRDRFADADGFTFIFAGNIDSITIRPLLEKYLGSLPSLQHKQKAIDYKATVPAGRITKQVFKGSEEKATVRIMLGGQDNLTPMNRLLLNAMGEVLQYRLLESLREEAGEVYSPSVRTSTVKYPVSRFGITISFGCAPVNVDHLVSLVEKAMKKLVEDGTSAEDLQKFKTAFIKQTEAALNTNDFWLSYLSTQYENGEDVAQINHYREYLDKLTSASFKKAAAHYLSGKNMIRFVLLPEKI</sequence>
<dbReference type="PROSITE" id="PS00143">
    <property type="entry name" value="INSULINASE"/>
    <property type="match status" value="1"/>
</dbReference>
<feature type="domain" description="Thioredoxin" evidence="13">
    <location>
        <begin position="198"/>
        <end position="354"/>
    </location>
</feature>
<evidence type="ECO:0000256" key="12">
    <source>
        <dbReference type="SAM" id="SignalP"/>
    </source>
</evidence>
<keyword evidence="4" id="KW-0645">Protease</keyword>
<gene>
    <name evidence="14" type="ORF">SAMN05660461_0468</name>
</gene>
<evidence type="ECO:0000259" key="13">
    <source>
        <dbReference type="PROSITE" id="PS51352"/>
    </source>
</evidence>
<dbReference type="RefSeq" id="WP_079467801.1">
    <property type="nucleotide sequence ID" value="NZ_FUZZ01000001.1"/>
</dbReference>
<reference evidence="14 15" key="1">
    <citation type="submission" date="2017-02" db="EMBL/GenBank/DDBJ databases">
        <authorList>
            <person name="Peterson S.W."/>
        </authorList>
    </citation>
    <scope>NUCLEOTIDE SEQUENCE [LARGE SCALE GENOMIC DNA]</scope>
    <source>
        <strain evidence="14 15">DSM 18108</strain>
    </source>
</reference>
<dbReference type="Pfam" id="PF08534">
    <property type="entry name" value="Redoxin"/>
    <property type="match status" value="1"/>
</dbReference>
<dbReference type="InterPro" id="IPR017937">
    <property type="entry name" value="Thioredoxin_CS"/>
</dbReference>
<feature type="signal peptide" evidence="12">
    <location>
        <begin position="1"/>
        <end position="18"/>
    </location>
</feature>
<keyword evidence="5" id="KW-0479">Metal-binding</keyword>
<evidence type="ECO:0000256" key="2">
    <source>
        <dbReference type="ARBA" id="ARBA00004196"/>
    </source>
</evidence>